<evidence type="ECO:0000313" key="2">
    <source>
        <dbReference type="EMBL" id="HHK68309.1"/>
    </source>
</evidence>
<accession>A0A7C5Q455</accession>
<dbReference type="PANTHER" id="PTHR37030">
    <property type="entry name" value="NUCLEOTIDYLTRANSFERASE"/>
    <property type="match status" value="1"/>
</dbReference>
<sequence>MSDSILIERAKQRKEVFRNLDKYLCELKSFVHKLDENSKLYLFGSAVRGEPSMISDVDVLVVTDLNPAEVIAQLWRAGFEEPFEFHVVGKEAAEKYFRIIKNTLKPI</sequence>
<evidence type="ECO:0000259" key="1">
    <source>
        <dbReference type="Pfam" id="PF01909"/>
    </source>
</evidence>
<dbReference type="Pfam" id="PF01909">
    <property type="entry name" value="NTP_transf_2"/>
    <property type="match status" value="1"/>
</dbReference>
<name>A0A7C5Q455_CALS0</name>
<comment type="caution">
    <text evidence="2">The sequence shown here is derived from an EMBL/GenBank/DDBJ whole genome shotgun (WGS) entry which is preliminary data.</text>
</comment>
<dbReference type="SUPFAM" id="SSF81301">
    <property type="entry name" value="Nucleotidyltransferase"/>
    <property type="match status" value="1"/>
</dbReference>
<reference evidence="2" key="1">
    <citation type="journal article" date="2020" name="mSystems">
        <title>Genome- and Community-Level Interaction Insights into Carbon Utilization and Element Cycling Functions of Hydrothermarchaeota in Hydrothermal Sediment.</title>
        <authorList>
            <person name="Zhou Z."/>
            <person name="Liu Y."/>
            <person name="Xu W."/>
            <person name="Pan J."/>
            <person name="Luo Z.H."/>
            <person name="Li M."/>
        </authorList>
    </citation>
    <scope>NUCLEOTIDE SEQUENCE [LARGE SCALE GENOMIC DNA]</scope>
    <source>
        <strain evidence="2">SpSt-1056</strain>
    </source>
</reference>
<gene>
    <name evidence="2" type="ORF">ENM11_04035</name>
</gene>
<dbReference type="CDD" id="cd05403">
    <property type="entry name" value="NT_KNTase_like"/>
    <property type="match status" value="1"/>
</dbReference>
<dbReference type="Gene3D" id="3.30.460.10">
    <property type="entry name" value="Beta Polymerase, domain 2"/>
    <property type="match status" value="1"/>
</dbReference>
<feature type="domain" description="Polymerase nucleotidyl transferase" evidence="1">
    <location>
        <begin position="24"/>
        <end position="100"/>
    </location>
</feature>
<dbReference type="InterPro" id="IPR002934">
    <property type="entry name" value="Polymerase_NTP_transf_dom"/>
</dbReference>
<dbReference type="InterPro" id="IPR043519">
    <property type="entry name" value="NT_sf"/>
</dbReference>
<keyword evidence="2" id="KW-0808">Transferase</keyword>
<protein>
    <submittedName>
        <fullName evidence="2">Nucleotidyltransferase domain-containing protein</fullName>
    </submittedName>
</protein>
<proteinExistence type="predicted"/>
<organism evidence="2">
    <name type="scientific">Caldiarchaeum subterraneum</name>
    <dbReference type="NCBI Taxonomy" id="311458"/>
    <lineage>
        <taxon>Archaea</taxon>
        <taxon>Nitrososphaerota</taxon>
        <taxon>Candidatus Caldarchaeales</taxon>
        <taxon>Candidatus Caldarchaeaceae</taxon>
        <taxon>Candidatus Caldarchaeum</taxon>
    </lineage>
</organism>
<dbReference type="AlphaFoldDB" id="A0A7C5Q455"/>
<dbReference type="GO" id="GO:0016779">
    <property type="term" value="F:nucleotidyltransferase activity"/>
    <property type="evidence" value="ECO:0007669"/>
    <property type="project" value="InterPro"/>
</dbReference>
<dbReference type="PANTHER" id="PTHR37030:SF1">
    <property type="entry name" value="NUCLEOTIDYLTRANSFERASE"/>
    <property type="match status" value="1"/>
</dbReference>
<dbReference type="EMBL" id="DRWN01000029">
    <property type="protein sequence ID" value="HHK68309.1"/>
    <property type="molecule type" value="Genomic_DNA"/>
</dbReference>